<comment type="caution">
    <text evidence="10">The sequence shown here is derived from an EMBL/GenBank/DDBJ whole genome shotgun (WGS) entry which is preliminary data.</text>
</comment>
<organism evidence="10">
    <name type="scientific">Staphylococcus aureus subsp. aureus MN8</name>
    <dbReference type="NCBI Taxonomy" id="548470"/>
    <lineage>
        <taxon>Bacteria</taxon>
        <taxon>Bacillati</taxon>
        <taxon>Bacillota</taxon>
        <taxon>Bacilli</taxon>
        <taxon>Bacillales</taxon>
        <taxon>Staphylococcaceae</taxon>
        <taxon>Staphylococcus</taxon>
    </lineage>
</organism>
<feature type="active site" description="Charge relay system" evidence="8">
    <location>
        <position position="83"/>
    </location>
</feature>
<proteinExistence type="inferred from homology"/>
<feature type="active site" description="Charge relay system" evidence="8">
    <location>
        <position position="121"/>
    </location>
</feature>
<dbReference type="PRINTS" id="PR01774">
    <property type="entry name" value="EXFOLTOXIN"/>
</dbReference>
<gene>
    <name evidence="10" type="ORF">HMPREF0769_11865</name>
</gene>
<dbReference type="InterPro" id="IPR043504">
    <property type="entry name" value="Peptidase_S1_PA_chymotrypsin"/>
</dbReference>
<dbReference type="PRINTS" id="PR00839">
    <property type="entry name" value="V8PROTEASE"/>
</dbReference>
<evidence type="ECO:0000256" key="1">
    <source>
        <dbReference type="ARBA" id="ARBA00004613"/>
    </source>
</evidence>
<dbReference type="PANTHER" id="PTHR43019:SF23">
    <property type="entry name" value="PROTEASE DO-LIKE 5, CHLOROPLASTIC"/>
    <property type="match status" value="1"/>
</dbReference>
<dbReference type="GO" id="GO:0004252">
    <property type="term" value="F:serine-type endopeptidase activity"/>
    <property type="evidence" value="ECO:0007669"/>
    <property type="project" value="InterPro"/>
</dbReference>
<dbReference type="InterPro" id="IPR028301">
    <property type="entry name" value="V8_his_AS"/>
</dbReference>
<dbReference type="SUPFAM" id="SSF50494">
    <property type="entry name" value="Trypsin-like serine proteases"/>
    <property type="match status" value="1"/>
</dbReference>
<keyword evidence="3" id="KW-0964">Secreted</keyword>
<dbReference type="InterPro" id="IPR008256">
    <property type="entry name" value="Peptidase_S1B"/>
</dbReference>
<keyword evidence="7 9" id="KW-0720">Serine protease</keyword>
<keyword evidence="4 9" id="KW-0645">Protease</keyword>
<evidence type="ECO:0000313" key="10">
    <source>
        <dbReference type="EMBL" id="EFH94244.1"/>
    </source>
</evidence>
<evidence type="ECO:0000256" key="9">
    <source>
        <dbReference type="RuleBase" id="RU004296"/>
    </source>
</evidence>
<sequence length="246" mass="26554">MNKQRSTKMNKNIIIKSIAALTILTSVTGVSTTMVEGIQQTAKAEHNVTKITNTSISPYKGILRVGAATGFVVGKNTILTNRHVVKDVQVGSTVLAHPNGENDTGGYYKVKKVIPYAGSADLAIVEVEEDSVYPKNKKFSENTEILTLASEAKANERVAIVGYPAPYKNKHHMYQSTGTVLSINGDKLVSDAFAEGGNSGSPVFNNKNEVVGVLYSGDQIGHSKKESYSVYLTPEIKKFIADNTEK</sequence>
<evidence type="ECO:0000256" key="8">
    <source>
        <dbReference type="PIRSR" id="PIRSR608256-1"/>
    </source>
</evidence>
<dbReference type="GO" id="GO:0005576">
    <property type="term" value="C:extracellular region"/>
    <property type="evidence" value="ECO:0007669"/>
    <property type="project" value="UniProtKB-SubCell"/>
</dbReference>
<dbReference type="EC" id="3.4.21.-" evidence="9"/>
<keyword evidence="6 9" id="KW-0378">Hydrolase</keyword>
<evidence type="ECO:0000256" key="7">
    <source>
        <dbReference type="ARBA" id="ARBA00022825"/>
    </source>
</evidence>
<dbReference type="Pfam" id="PF13365">
    <property type="entry name" value="Trypsin_2"/>
    <property type="match status" value="1"/>
</dbReference>
<name>A0A0E1X411_STAAU</name>
<dbReference type="PROSITE" id="PS00672">
    <property type="entry name" value="V8_HIS"/>
    <property type="match status" value="1"/>
</dbReference>
<comment type="similarity">
    <text evidence="2 9">Belongs to the peptidase S1B family.</text>
</comment>
<dbReference type="GO" id="GO:0006508">
    <property type="term" value="P:proteolysis"/>
    <property type="evidence" value="ECO:0007669"/>
    <property type="project" value="UniProtKB-KW"/>
</dbReference>
<comment type="subcellular location">
    <subcellularLocation>
        <location evidence="1">Secreted</location>
    </subcellularLocation>
</comment>
<dbReference type="InterPro" id="IPR009003">
    <property type="entry name" value="Peptidase_S1_PA"/>
</dbReference>
<protein>
    <recommendedName>
        <fullName evidence="9">Serine protease</fullName>
        <ecNumber evidence="9">3.4.21.-</ecNumber>
    </recommendedName>
</protein>
<dbReference type="InterPro" id="IPR008353">
    <property type="entry name" value="Peptidase_S1B_tx"/>
</dbReference>
<keyword evidence="5" id="KW-0732">Signal</keyword>
<accession>A0A0E1X411</accession>
<dbReference type="HOGENOM" id="CLU_073589_2_0_9"/>
<feature type="active site" description="Charge relay system" evidence="8">
    <location>
        <position position="199"/>
    </location>
</feature>
<dbReference type="PANTHER" id="PTHR43019">
    <property type="entry name" value="SERINE ENDOPROTEASE DEGS"/>
    <property type="match status" value="1"/>
</dbReference>
<dbReference type="Gene3D" id="2.40.10.10">
    <property type="entry name" value="Trypsin-like serine proteases"/>
    <property type="match status" value="2"/>
</dbReference>
<reference evidence="10" key="1">
    <citation type="submission" date="2010-05" db="EMBL/GenBank/DDBJ databases">
        <authorList>
            <person name="Muzny D."/>
            <person name="Qin X."/>
            <person name="Buhay C."/>
            <person name="Dugan-Rocha S."/>
            <person name="Ding Y."/>
            <person name="Chen G."/>
            <person name="Hawes A."/>
            <person name="Holder M."/>
            <person name="Jhangiani S."/>
            <person name="Johnson A."/>
            <person name="Khan Z."/>
            <person name="Li Z."/>
            <person name="Liu W."/>
            <person name="Liu X."/>
            <person name="Perez L."/>
            <person name="Shen H."/>
            <person name="Wang Q."/>
            <person name="Watt J."/>
            <person name="Xi L."/>
            <person name="Xin Y."/>
            <person name="Zhou J."/>
            <person name="Deng J."/>
            <person name="Jiang H."/>
            <person name="Liu Y."/>
            <person name="Qu J."/>
            <person name="Song X.-Z."/>
            <person name="Zhang L."/>
            <person name="Villasana D."/>
            <person name="Johnson A."/>
            <person name="Liu J."/>
            <person name="Liyanage D."/>
            <person name="Lorensuhewa L."/>
            <person name="Robinson T."/>
            <person name="Song A."/>
            <person name="Song B.-B."/>
            <person name="Dinh H."/>
            <person name="Thornton R."/>
            <person name="Coyle M."/>
            <person name="Francisco L."/>
            <person name="Jackson L."/>
            <person name="Javaid M."/>
            <person name="Korchina V."/>
            <person name="Kovar C."/>
            <person name="Mata R."/>
            <person name="Mathew T."/>
            <person name="Ngo R."/>
            <person name="Nguyen L."/>
            <person name="Nguyen N."/>
            <person name="Okwuonu G."/>
            <person name="Ongeri F."/>
            <person name="Pham C."/>
            <person name="Simmons D."/>
            <person name="Wilczek-Boney K."/>
            <person name="Hale W."/>
            <person name="Jakkamsetti A."/>
            <person name="Pham P."/>
            <person name="Ruth R."/>
            <person name="San Lucas F."/>
            <person name="Warren J."/>
            <person name="Zhang J."/>
            <person name="Zhao Z."/>
            <person name="Zhou C."/>
            <person name="Zhu D."/>
            <person name="Lee S."/>
            <person name="Bess C."/>
            <person name="Blankenburg K."/>
            <person name="Forbes L."/>
            <person name="Fu Q."/>
            <person name="Gubbala S."/>
            <person name="Hirani K."/>
            <person name="Jayaseelan J.C."/>
            <person name="Lara F."/>
            <person name="Munidasa M."/>
            <person name="Palculict T."/>
            <person name="Patil S."/>
            <person name="Pu L.-L."/>
            <person name="Saada N."/>
            <person name="Tang L."/>
            <person name="Weissenberger G."/>
            <person name="Zhu Y."/>
            <person name="Hemphill L."/>
            <person name="Shang Y."/>
            <person name="Youmans B."/>
            <person name="Ayvaz T."/>
            <person name="Ross M."/>
            <person name="Santibanez J."/>
            <person name="Aqrawi P."/>
            <person name="Gross S."/>
            <person name="Joshi V."/>
            <person name="Fowler G."/>
            <person name="Nazareth L."/>
            <person name="Reid J."/>
            <person name="Worley K."/>
            <person name="Petrosino J."/>
            <person name="Highlander S."/>
            <person name="Gibbs R."/>
        </authorList>
    </citation>
    <scope>NUCLEOTIDE SEQUENCE [LARGE SCALE GENOMIC DNA]</scope>
    <source>
        <strain evidence="10">MN8</strain>
    </source>
</reference>
<evidence type="ECO:0000256" key="2">
    <source>
        <dbReference type="ARBA" id="ARBA00008764"/>
    </source>
</evidence>
<evidence type="ECO:0000256" key="3">
    <source>
        <dbReference type="ARBA" id="ARBA00022525"/>
    </source>
</evidence>
<evidence type="ECO:0000256" key="6">
    <source>
        <dbReference type="ARBA" id="ARBA00022801"/>
    </source>
</evidence>
<evidence type="ECO:0000256" key="5">
    <source>
        <dbReference type="ARBA" id="ARBA00022729"/>
    </source>
</evidence>
<evidence type="ECO:0000256" key="4">
    <source>
        <dbReference type="ARBA" id="ARBA00022670"/>
    </source>
</evidence>
<dbReference type="Proteomes" id="UP000003455">
    <property type="component" value="Chromosome"/>
</dbReference>
<dbReference type="EMBL" id="ACJA02000004">
    <property type="protein sequence ID" value="EFH94244.1"/>
    <property type="molecule type" value="Genomic_DNA"/>
</dbReference>
<dbReference type="AlphaFoldDB" id="A0A0E1X411"/>